<dbReference type="AlphaFoldDB" id="E1ZDN4"/>
<keyword evidence="4 6" id="KW-0472">Membrane</keyword>
<evidence type="ECO:0000256" key="3">
    <source>
        <dbReference type="ARBA" id="ARBA00022989"/>
    </source>
</evidence>
<keyword evidence="8" id="KW-1185">Reference proteome</keyword>
<comment type="subcellular location">
    <subcellularLocation>
        <location evidence="1">Membrane</location>
        <topology evidence="1">Multi-pass membrane protein</topology>
    </subcellularLocation>
</comment>
<dbReference type="InParanoid" id="E1ZDN4"/>
<dbReference type="OrthoDB" id="514614at2759"/>
<evidence type="ECO:0000256" key="1">
    <source>
        <dbReference type="ARBA" id="ARBA00004141"/>
    </source>
</evidence>
<dbReference type="GO" id="GO:0015743">
    <property type="term" value="P:malate transport"/>
    <property type="evidence" value="ECO:0007669"/>
    <property type="project" value="InterPro"/>
</dbReference>
<gene>
    <name evidence="7" type="ORF">CHLNCDRAFT_57780</name>
</gene>
<dbReference type="PANTHER" id="PTHR47804:SF3">
    <property type="entry name" value="PROTEIN BRE4"/>
    <property type="match status" value="1"/>
</dbReference>
<evidence type="ECO:0000256" key="6">
    <source>
        <dbReference type="SAM" id="Phobius"/>
    </source>
</evidence>
<proteinExistence type="predicted"/>
<feature type="compositionally biased region" description="Low complexity" evidence="5">
    <location>
        <begin position="390"/>
        <end position="402"/>
    </location>
</feature>
<feature type="region of interest" description="Disordered" evidence="5">
    <location>
        <begin position="772"/>
        <end position="817"/>
    </location>
</feature>
<dbReference type="EMBL" id="GL433843">
    <property type="protein sequence ID" value="EFN55892.1"/>
    <property type="molecule type" value="Genomic_DNA"/>
</dbReference>
<evidence type="ECO:0000256" key="2">
    <source>
        <dbReference type="ARBA" id="ARBA00022692"/>
    </source>
</evidence>
<dbReference type="KEGG" id="cvr:CHLNCDRAFT_57780"/>
<reference evidence="7 8" key="1">
    <citation type="journal article" date="2010" name="Plant Cell">
        <title>The Chlorella variabilis NC64A genome reveals adaptation to photosymbiosis, coevolution with viruses, and cryptic sex.</title>
        <authorList>
            <person name="Blanc G."/>
            <person name="Duncan G."/>
            <person name="Agarkova I."/>
            <person name="Borodovsky M."/>
            <person name="Gurnon J."/>
            <person name="Kuo A."/>
            <person name="Lindquist E."/>
            <person name="Lucas S."/>
            <person name="Pangilinan J."/>
            <person name="Polle J."/>
            <person name="Salamov A."/>
            <person name="Terry A."/>
            <person name="Yamada T."/>
            <person name="Dunigan D.D."/>
            <person name="Grigoriev I.V."/>
            <person name="Claverie J.M."/>
            <person name="Van Etten J.L."/>
        </authorList>
    </citation>
    <scope>NUCLEOTIDE SEQUENCE [LARGE SCALE GENOMIC DNA]</scope>
    <source>
        <strain evidence="7 8">NC64A</strain>
    </source>
</reference>
<evidence type="ECO:0000313" key="7">
    <source>
        <dbReference type="EMBL" id="EFN55892.1"/>
    </source>
</evidence>
<feature type="region of interest" description="Disordered" evidence="5">
    <location>
        <begin position="353"/>
        <end position="372"/>
    </location>
</feature>
<dbReference type="RefSeq" id="XP_005847994.1">
    <property type="nucleotide sequence ID" value="XM_005847932.1"/>
</dbReference>
<feature type="transmembrane region" description="Helical" evidence="6">
    <location>
        <begin position="79"/>
        <end position="99"/>
    </location>
</feature>
<dbReference type="InterPro" id="IPR020966">
    <property type="entry name" value="ALMT"/>
</dbReference>
<dbReference type="Pfam" id="PF11744">
    <property type="entry name" value="ALMT"/>
    <property type="match status" value="1"/>
</dbReference>
<evidence type="ECO:0000256" key="4">
    <source>
        <dbReference type="ARBA" id="ARBA00023136"/>
    </source>
</evidence>
<feature type="transmembrane region" description="Helical" evidence="6">
    <location>
        <begin position="142"/>
        <end position="158"/>
    </location>
</feature>
<dbReference type="Proteomes" id="UP000008141">
    <property type="component" value="Unassembled WGS sequence"/>
</dbReference>
<evidence type="ECO:0000256" key="5">
    <source>
        <dbReference type="SAM" id="MobiDB-lite"/>
    </source>
</evidence>
<name>E1ZDN4_CHLVA</name>
<protein>
    <submittedName>
        <fullName evidence="7">Uncharacterized protein</fullName>
    </submittedName>
</protein>
<feature type="region of interest" description="Disordered" evidence="5">
    <location>
        <begin position="483"/>
        <end position="547"/>
    </location>
</feature>
<sequence length="1184" mass="127152">MRLSAYSVLSTIEAWITGYKSEHLQLGLQQGICQAIALMPVLINQFFVAVDRGGSALFIAVTVAVVLEPSTGDAFRKLMLRLMAAGVSGGISLLVLYIAVGDNFYDYDTYYRELAAWIVPSVAIFSFVYATNQQRYLHQREFWSVALLTLPIVIVPAVRAPADTFYSGAAFRMLDVVLGIGLAAVVSFFVFPVRARSLLQKKMASTLIRVGDLAVWLLGQACVPPAPGTGGSMPGRSATDKQCLYTDDGLRARLAPLMQTTNRLADDISSMWKLLEAANAEFRFLPPHRFPTEQYRNLLHSCHVSMGIFYTLINAMQCGDVSLATAQHHIGNLSEAGVRLSAGFTALGSMIRPPKAKKGAKKGWKRWGKKRKAAAAGEAAGGAAAAAASGGAATAQPQQQQQHRGGCMRPQSSLAAPLVGDVEAAAGAAADAADAADDPFAEMEAEGSDGALSPPPVVGLSDSQLLSAQQMARHLSQVMVLHSSGEASGGGGGSSSVHGSRHGGEPLSPLEESSLERRHDDGEAGGDGNGVAVAAPAADGANKPSLGASTLAGAGTTSGERRDWVLAKLQALVDAVQQLEAASLREREEHQIAGLHSFLLLTHAVVNLTRQCGACFTALDPERGSALHQYFQAARTKTYPPRVMAGRARRVPERLGAFAGEAEVEDALELGEEGLEEEAEYARPRKVLRRGGAGWARPAVTADDVSCLLAGAPALVDQLLEECSIRSVTLVARDAVNLSLAAGGKVELSPVWAALAQRLRKKAAAKAAAGSLAAEADAPGSPHEASGSSAATGTRPPAKRRCSGRKPAKQPPKPPTDLEIVQAAVAADPARKNEVKKADAQHLFQLSNKNLQGVKTYRGRWGATYILEMDARSAAHKKHGDEAQMQARKLAAAARCEQARKTHEERQAELRRRREEELAFRLAENRLPANAASEDGLPEYWHLLAWLNYGHRNLTEVLDPMIKAYRDSLARQQRQAALDEGLAQEGMSFFKRDWRYRAFLAHGIVEEVESVLVVARRQQEARRQELFRVLDLEERLDAACLSCLYTATGPQFREWVATGEGDIDGQVAELGAQLKRQTQLLGLLDLNGLMHRRSAGRCKLFIQGGGPHGGADDVVKGLLRSLSKQHSRCRQLQDRRAAGCRDACRRRCRWGWVGTPACLRHSQMGARRLPSAAVFGPAAPGTPH</sequence>
<evidence type="ECO:0000313" key="8">
    <source>
        <dbReference type="Proteomes" id="UP000008141"/>
    </source>
</evidence>
<dbReference type="GO" id="GO:0016020">
    <property type="term" value="C:membrane"/>
    <property type="evidence" value="ECO:0007669"/>
    <property type="project" value="UniProtKB-SubCell"/>
</dbReference>
<dbReference type="GeneID" id="17355419"/>
<dbReference type="STRING" id="554065.E1ZDN4"/>
<feature type="transmembrane region" description="Helical" evidence="6">
    <location>
        <begin position="114"/>
        <end position="130"/>
    </location>
</feature>
<keyword evidence="2 6" id="KW-0812">Transmembrane</keyword>
<feature type="transmembrane region" description="Helical" evidence="6">
    <location>
        <begin position="170"/>
        <end position="193"/>
    </location>
</feature>
<feature type="region of interest" description="Disordered" evidence="5">
    <location>
        <begin position="390"/>
        <end position="412"/>
    </location>
</feature>
<feature type="compositionally biased region" description="Low complexity" evidence="5">
    <location>
        <begin position="530"/>
        <end position="542"/>
    </location>
</feature>
<dbReference type="InterPro" id="IPR052430">
    <property type="entry name" value="IVT-Associated"/>
</dbReference>
<feature type="compositionally biased region" description="Basic residues" evidence="5">
    <location>
        <begin position="797"/>
        <end position="808"/>
    </location>
</feature>
<accession>E1ZDN4</accession>
<dbReference type="PANTHER" id="PTHR47804">
    <property type="entry name" value="60S RIBOSOMAL PROTEIN L19"/>
    <property type="match status" value="1"/>
</dbReference>
<keyword evidence="3 6" id="KW-1133">Transmembrane helix</keyword>
<feature type="compositionally biased region" description="Basic residues" evidence="5">
    <location>
        <begin position="354"/>
        <end position="372"/>
    </location>
</feature>
<organism evidence="8">
    <name type="scientific">Chlorella variabilis</name>
    <name type="common">Green alga</name>
    <dbReference type="NCBI Taxonomy" id="554065"/>
    <lineage>
        <taxon>Eukaryota</taxon>
        <taxon>Viridiplantae</taxon>
        <taxon>Chlorophyta</taxon>
        <taxon>core chlorophytes</taxon>
        <taxon>Trebouxiophyceae</taxon>
        <taxon>Chlorellales</taxon>
        <taxon>Chlorellaceae</taxon>
        <taxon>Chlorella clade</taxon>
        <taxon>Chlorella</taxon>
    </lineage>
</organism>